<dbReference type="Proteomes" id="UP001565368">
    <property type="component" value="Unassembled WGS sequence"/>
</dbReference>
<keyword evidence="2" id="KW-1185">Reference proteome</keyword>
<dbReference type="RefSeq" id="XP_069212838.1">
    <property type="nucleotide sequence ID" value="XM_069349294.1"/>
</dbReference>
<sequence length="201" mass="21201">MSPPVRMLARALSSSTKPKRPSPYRLPHLPAFLGAFAPLHAAGWRLGRLAAPGVLGTGGTTHGAAGDMLSGADLQGRVLVRAYGFPASRDGWRSLTALAGDIAKAVEAEDHHPCITIAPLADLGPEKREHVVEEEGGIPPGYVLHLATHTHTPLPPLTLDSAGHPAITFDGKPRPGVTGKDLNLADRIEKLWQARTGIQDV</sequence>
<organism evidence="1 2">
    <name type="scientific">Vanrija albida</name>
    <dbReference type="NCBI Taxonomy" id="181172"/>
    <lineage>
        <taxon>Eukaryota</taxon>
        <taxon>Fungi</taxon>
        <taxon>Dikarya</taxon>
        <taxon>Basidiomycota</taxon>
        <taxon>Agaricomycotina</taxon>
        <taxon>Tremellomycetes</taxon>
        <taxon>Trichosporonales</taxon>
        <taxon>Trichosporonaceae</taxon>
        <taxon>Vanrija</taxon>
    </lineage>
</organism>
<dbReference type="InterPro" id="IPR036428">
    <property type="entry name" value="PCD_sf"/>
</dbReference>
<evidence type="ECO:0000313" key="1">
    <source>
        <dbReference type="EMBL" id="KAL1412894.1"/>
    </source>
</evidence>
<evidence type="ECO:0000313" key="2">
    <source>
        <dbReference type="Proteomes" id="UP001565368"/>
    </source>
</evidence>
<dbReference type="GeneID" id="95981686"/>
<comment type="caution">
    <text evidence="1">The sequence shown here is derived from an EMBL/GenBank/DDBJ whole genome shotgun (WGS) entry which is preliminary data.</text>
</comment>
<name>A0ABR3QDV1_9TREE</name>
<dbReference type="EMBL" id="JBBXJM010000001">
    <property type="protein sequence ID" value="KAL1412894.1"/>
    <property type="molecule type" value="Genomic_DNA"/>
</dbReference>
<proteinExistence type="predicted"/>
<dbReference type="Gene3D" id="3.30.1360.20">
    <property type="entry name" value="Transcriptional coactivator/pterin dehydratase"/>
    <property type="match status" value="1"/>
</dbReference>
<protein>
    <recommendedName>
        <fullName evidence="3">4a-hydroxytetrahydrobiopterin dehydratase</fullName>
    </recommendedName>
</protein>
<accession>A0ABR3QDV1</accession>
<evidence type="ECO:0008006" key="3">
    <source>
        <dbReference type="Google" id="ProtNLM"/>
    </source>
</evidence>
<gene>
    <name evidence="1" type="ORF">Q8F55_000643</name>
</gene>
<reference evidence="1 2" key="1">
    <citation type="submission" date="2023-08" db="EMBL/GenBank/DDBJ databases">
        <title>Annotated Genome Sequence of Vanrija albida AlHP1.</title>
        <authorList>
            <person name="Herzog R."/>
        </authorList>
    </citation>
    <scope>NUCLEOTIDE SEQUENCE [LARGE SCALE GENOMIC DNA]</scope>
    <source>
        <strain evidence="1 2">AlHP1</strain>
    </source>
</reference>